<sequence length="103" mass="11099">MILNIQDLSSDIKAGKISELNLVSMEGGSYVLHALVDGKSVPVQDSHGKPLHLASVEEARKVLSSVPDVQLFLSQGVAHDEMVGLDDVQVESSRHEIPLRSSL</sequence>
<protein>
    <recommendedName>
        <fullName evidence="3">Cation transporter</fullName>
    </recommendedName>
</protein>
<name>A0A0P9YNV1_PSESI</name>
<reference evidence="1 2" key="1">
    <citation type="submission" date="2015-09" db="EMBL/GenBank/DDBJ databases">
        <title>Genome announcement of multiple Pseudomonas syringae strains.</title>
        <authorList>
            <person name="Thakur S."/>
            <person name="Wang P.W."/>
            <person name="Gong Y."/>
            <person name="Weir B.S."/>
            <person name="Guttman D.S."/>
        </authorList>
    </citation>
    <scope>NUCLEOTIDE SEQUENCE [LARGE SCALE GENOMIC DNA]</scope>
    <source>
        <strain evidence="1 2">ICMP3882</strain>
    </source>
</reference>
<dbReference type="InterPro" id="IPR045508">
    <property type="entry name" value="DUF6482"/>
</dbReference>
<dbReference type="AlphaFoldDB" id="A0A0P9YNV1"/>
<evidence type="ECO:0008006" key="3">
    <source>
        <dbReference type="Google" id="ProtNLM"/>
    </source>
</evidence>
<dbReference type="EMBL" id="LJRF01000101">
    <property type="protein sequence ID" value="KPY47733.1"/>
    <property type="molecule type" value="Genomic_DNA"/>
</dbReference>
<proteinExistence type="predicted"/>
<organism evidence="1 2">
    <name type="scientific">Pseudomonas syringae pv. ribicola</name>
    <dbReference type="NCBI Taxonomy" id="55398"/>
    <lineage>
        <taxon>Bacteria</taxon>
        <taxon>Pseudomonadati</taxon>
        <taxon>Pseudomonadota</taxon>
        <taxon>Gammaproteobacteria</taxon>
        <taxon>Pseudomonadales</taxon>
        <taxon>Pseudomonadaceae</taxon>
        <taxon>Pseudomonas</taxon>
    </lineage>
</organism>
<dbReference type="Pfam" id="PF20090">
    <property type="entry name" value="DUF6482"/>
    <property type="match status" value="1"/>
</dbReference>
<comment type="caution">
    <text evidence="1">The sequence shown here is derived from an EMBL/GenBank/DDBJ whole genome shotgun (WGS) entry which is preliminary data.</text>
</comment>
<gene>
    <name evidence="1" type="ORF">ALO47_02910</name>
</gene>
<dbReference type="RefSeq" id="WP_025993496.1">
    <property type="nucleotide sequence ID" value="NZ_LJRF01000101.1"/>
</dbReference>
<evidence type="ECO:0000313" key="2">
    <source>
        <dbReference type="Proteomes" id="UP000050554"/>
    </source>
</evidence>
<dbReference type="Proteomes" id="UP000050554">
    <property type="component" value="Unassembled WGS sequence"/>
</dbReference>
<evidence type="ECO:0000313" key="1">
    <source>
        <dbReference type="EMBL" id="KPY47733.1"/>
    </source>
</evidence>
<accession>A0A0P9YNV1</accession>
<dbReference type="PATRIC" id="fig|55398.3.peg.3680"/>